<feature type="domain" description="STAS" evidence="3">
    <location>
        <begin position="21"/>
        <end position="111"/>
    </location>
</feature>
<dbReference type="STRING" id="477690.SAMN05216474_2077"/>
<dbReference type="CDD" id="cd07043">
    <property type="entry name" value="STAS_anti-anti-sigma_factors"/>
    <property type="match status" value="1"/>
</dbReference>
<evidence type="ECO:0000259" key="3">
    <source>
        <dbReference type="PROSITE" id="PS50801"/>
    </source>
</evidence>
<dbReference type="Pfam" id="PF01740">
    <property type="entry name" value="STAS"/>
    <property type="match status" value="1"/>
</dbReference>
<dbReference type="PROSITE" id="PS50801">
    <property type="entry name" value="STAS"/>
    <property type="match status" value="1"/>
</dbReference>
<evidence type="ECO:0000313" key="5">
    <source>
        <dbReference type="Proteomes" id="UP000236454"/>
    </source>
</evidence>
<sequence>MNFETADFDNYSVITAKVDKLNASNAPELKSVLVKINNDSVNNMIIDLSATKYCDSSGLTAILTANRLCKNGSGKFILCGLNEAVMKMISIAQLDRVFTIVEDLPEAQIKINA</sequence>
<dbReference type="InterPro" id="IPR002645">
    <property type="entry name" value="STAS_dom"/>
</dbReference>
<evidence type="ECO:0000256" key="1">
    <source>
        <dbReference type="ARBA" id="ARBA00009013"/>
    </source>
</evidence>
<dbReference type="AlphaFoldDB" id="A0A1I7AGT3"/>
<dbReference type="InterPro" id="IPR036513">
    <property type="entry name" value="STAS_dom_sf"/>
</dbReference>
<keyword evidence="5" id="KW-1185">Reference proteome</keyword>
<dbReference type="InterPro" id="IPR003658">
    <property type="entry name" value="Anti-sigma_ant"/>
</dbReference>
<accession>A0A1I7AGT3</accession>
<dbReference type="EMBL" id="FPAS01000003">
    <property type="protein sequence ID" value="SFT74146.1"/>
    <property type="molecule type" value="Genomic_DNA"/>
</dbReference>
<proteinExistence type="inferred from homology"/>
<dbReference type="OrthoDB" id="9796110at2"/>
<dbReference type="RefSeq" id="WP_090249138.1">
    <property type="nucleotide sequence ID" value="NZ_FPAS01000003.1"/>
</dbReference>
<gene>
    <name evidence="4" type="ORF">SAMN05216474_2077</name>
</gene>
<dbReference type="NCBIfam" id="TIGR00377">
    <property type="entry name" value="ant_ant_sig"/>
    <property type="match status" value="1"/>
</dbReference>
<name>A0A1I7AGT3_9FLAO</name>
<dbReference type="PANTHER" id="PTHR33495">
    <property type="entry name" value="ANTI-SIGMA FACTOR ANTAGONIST TM_1081-RELATED-RELATED"/>
    <property type="match status" value="1"/>
</dbReference>
<evidence type="ECO:0000256" key="2">
    <source>
        <dbReference type="RuleBase" id="RU003749"/>
    </source>
</evidence>
<dbReference type="SUPFAM" id="SSF52091">
    <property type="entry name" value="SpoIIaa-like"/>
    <property type="match status" value="1"/>
</dbReference>
<dbReference type="Proteomes" id="UP000236454">
    <property type="component" value="Unassembled WGS sequence"/>
</dbReference>
<evidence type="ECO:0000313" key="4">
    <source>
        <dbReference type="EMBL" id="SFT74146.1"/>
    </source>
</evidence>
<dbReference type="Gene3D" id="3.30.750.24">
    <property type="entry name" value="STAS domain"/>
    <property type="match status" value="1"/>
</dbReference>
<organism evidence="4 5">
    <name type="scientific">Lishizhenia tianjinensis</name>
    <dbReference type="NCBI Taxonomy" id="477690"/>
    <lineage>
        <taxon>Bacteria</taxon>
        <taxon>Pseudomonadati</taxon>
        <taxon>Bacteroidota</taxon>
        <taxon>Flavobacteriia</taxon>
        <taxon>Flavobacteriales</taxon>
        <taxon>Crocinitomicaceae</taxon>
        <taxon>Lishizhenia</taxon>
    </lineage>
</organism>
<dbReference type="PANTHER" id="PTHR33495:SF2">
    <property type="entry name" value="ANTI-SIGMA FACTOR ANTAGONIST TM_1081-RELATED"/>
    <property type="match status" value="1"/>
</dbReference>
<reference evidence="4 5" key="1">
    <citation type="submission" date="2016-10" db="EMBL/GenBank/DDBJ databases">
        <authorList>
            <person name="de Groot N.N."/>
        </authorList>
    </citation>
    <scope>NUCLEOTIDE SEQUENCE [LARGE SCALE GENOMIC DNA]</scope>
    <source>
        <strain evidence="4 5">CGMCC 1.7005</strain>
    </source>
</reference>
<protein>
    <recommendedName>
        <fullName evidence="2">Anti-sigma factor antagonist</fullName>
    </recommendedName>
</protein>
<dbReference type="GO" id="GO:0043856">
    <property type="term" value="F:anti-sigma factor antagonist activity"/>
    <property type="evidence" value="ECO:0007669"/>
    <property type="project" value="InterPro"/>
</dbReference>
<comment type="similarity">
    <text evidence="1 2">Belongs to the anti-sigma-factor antagonist family.</text>
</comment>